<dbReference type="Proteomes" id="UP000267517">
    <property type="component" value="Chromosome I"/>
</dbReference>
<evidence type="ECO:0000256" key="3">
    <source>
        <dbReference type="ARBA" id="ARBA00022553"/>
    </source>
</evidence>
<evidence type="ECO:0000256" key="1">
    <source>
        <dbReference type="ARBA" id="ARBA00000085"/>
    </source>
</evidence>
<dbReference type="GO" id="GO:0004673">
    <property type="term" value="F:protein histidine kinase activity"/>
    <property type="evidence" value="ECO:0007669"/>
    <property type="project" value="UniProtKB-EC"/>
</dbReference>
<dbReference type="Pfam" id="PF02518">
    <property type="entry name" value="HATPase_c"/>
    <property type="match status" value="1"/>
</dbReference>
<dbReference type="EMBL" id="AP018049">
    <property type="protein sequence ID" value="BBA29256.1"/>
    <property type="molecule type" value="Genomic_DNA"/>
</dbReference>
<feature type="transmembrane region" description="Helical" evidence="9">
    <location>
        <begin position="12"/>
        <end position="32"/>
    </location>
</feature>
<keyword evidence="9" id="KW-1133">Transmembrane helix</keyword>
<dbReference type="PANTHER" id="PTHR43065">
    <property type="entry name" value="SENSOR HISTIDINE KINASE"/>
    <property type="match status" value="1"/>
</dbReference>
<dbReference type="InterPro" id="IPR036890">
    <property type="entry name" value="HATPase_C_sf"/>
</dbReference>
<evidence type="ECO:0000256" key="4">
    <source>
        <dbReference type="ARBA" id="ARBA00022679"/>
    </source>
</evidence>
<evidence type="ECO:0000256" key="2">
    <source>
        <dbReference type="ARBA" id="ARBA00012438"/>
    </source>
</evidence>
<comment type="catalytic activity">
    <reaction evidence="1">
        <text>ATP + protein L-histidine = ADP + protein N-phospho-L-histidine.</text>
        <dbReference type="EC" id="2.7.13.3"/>
    </reaction>
</comment>
<dbReference type="OrthoDB" id="9815750at2"/>
<proteinExistence type="predicted"/>
<dbReference type="GO" id="GO:0000160">
    <property type="term" value="P:phosphorelay signal transduction system"/>
    <property type="evidence" value="ECO:0007669"/>
    <property type="project" value="UniProtKB-KW"/>
</dbReference>
<evidence type="ECO:0000256" key="6">
    <source>
        <dbReference type="ARBA" id="ARBA00022777"/>
    </source>
</evidence>
<keyword evidence="9" id="KW-0472">Membrane</keyword>
<dbReference type="RefSeq" id="WP_120174379.1">
    <property type="nucleotide sequence ID" value="NZ_AP018049.1"/>
</dbReference>
<dbReference type="Gene3D" id="3.30.565.10">
    <property type="entry name" value="Histidine kinase-like ATPase, C-terminal domain"/>
    <property type="match status" value="1"/>
</dbReference>
<name>A0A250KI21_9BACT</name>
<dbReference type="SMART" id="SM00387">
    <property type="entry name" value="HATPase_c"/>
    <property type="match status" value="1"/>
</dbReference>
<keyword evidence="7" id="KW-0067">ATP-binding</keyword>
<dbReference type="AlphaFoldDB" id="A0A250KI21"/>
<evidence type="ECO:0000313" key="12">
    <source>
        <dbReference type="Proteomes" id="UP000267517"/>
    </source>
</evidence>
<dbReference type="PANTHER" id="PTHR43065:SF10">
    <property type="entry name" value="PEROXIDE STRESS-ACTIVATED HISTIDINE KINASE MAK3"/>
    <property type="match status" value="1"/>
</dbReference>
<dbReference type="InterPro" id="IPR005467">
    <property type="entry name" value="His_kinase_dom"/>
</dbReference>
<dbReference type="PRINTS" id="PR00344">
    <property type="entry name" value="BCTRLSENSOR"/>
</dbReference>
<organism evidence="11 12">
    <name type="scientific">Prevotella melaninogenica</name>
    <dbReference type="NCBI Taxonomy" id="28132"/>
    <lineage>
        <taxon>Bacteria</taxon>
        <taxon>Pseudomonadati</taxon>
        <taxon>Bacteroidota</taxon>
        <taxon>Bacteroidia</taxon>
        <taxon>Bacteroidales</taxon>
        <taxon>Prevotellaceae</taxon>
        <taxon>Prevotella</taxon>
    </lineage>
</organism>
<dbReference type="SUPFAM" id="SSF55874">
    <property type="entry name" value="ATPase domain of HSP90 chaperone/DNA topoisomerase II/histidine kinase"/>
    <property type="match status" value="1"/>
</dbReference>
<evidence type="ECO:0000259" key="10">
    <source>
        <dbReference type="PROSITE" id="PS50109"/>
    </source>
</evidence>
<keyword evidence="9" id="KW-0812">Transmembrane</keyword>
<keyword evidence="4" id="KW-0808">Transferase</keyword>
<keyword evidence="6 11" id="KW-0418">Kinase</keyword>
<evidence type="ECO:0000313" key="11">
    <source>
        <dbReference type="EMBL" id="BBA29256.1"/>
    </source>
</evidence>
<dbReference type="EC" id="2.7.13.3" evidence="2"/>
<keyword evidence="5" id="KW-0547">Nucleotide-binding</keyword>
<keyword evidence="3" id="KW-0597">Phosphoprotein</keyword>
<dbReference type="PROSITE" id="PS50109">
    <property type="entry name" value="HIS_KIN"/>
    <property type="match status" value="1"/>
</dbReference>
<reference evidence="11 12" key="1">
    <citation type="submission" date="2017-05" db="EMBL/GenBank/DDBJ databases">
        <title>whole genome sequence of Prevotella melaninogenica GAI 07411.</title>
        <authorList>
            <person name="Kondo Y."/>
            <person name="Hoshino T."/>
        </authorList>
    </citation>
    <scope>NUCLEOTIDE SEQUENCE [LARGE SCALE GENOMIC DNA]</scope>
    <source>
        <strain evidence="11 12">GAI 07411</strain>
    </source>
</reference>
<feature type="domain" description="Histidine kinase" evidence="10">
    <location>
        <begin position="186"/>
        <end position="388"/>
    </location>
</feature>
<evidence type="ECO:0000256" key="9">
    <source>
        <dbReference type="SAM" id="Phobius"/>
    </source>
</evidence>
<protein>
    <recommendedName>
        <fullName evidence="2">histidine kinase</fullName>
        <ecNumber evidence="2">2.7.13.3</ecNumber>
    </recommendedName>
</protein>
<accession>A0A250KI21</accession>
<evidence type="ECO:0000256" key="5">
    <source>
        <dbReference type="ARBA" id="ARBA00022741"/>
    </source>
</evidence>
<feature type="transmembrane region" description="Helical" evidence="9">
    <location>
        <begin position="148"/>
        <end position="169"/>
    </location>
</feature>
<sequence length="388" mass="43841">MQWTDRIRQVKIFLVVAAILIAVASMLVSRYLTRDLAEQERSKMQVWAEAMKSLSAADENTDLSLVLKVLDENHTIPVVVLDSDGTVTEYRNIEIKARNGKDSTNYVTSLGQQLKASGQVIRISLSKNHNDYIDVCYDDSLMLKRIAIYPYVQLGVVMLFVIVAIFALLTSKRAEQNKVWVGLSKETAHQLGTPISSLMAWTTILKETYPEDELLPELDKDVKRLQLIADRFSKIGSIPEPVPSSLNEVLNHVVDYMDRRTSKKIEMRTVLPADDIIINLNASLFEWVIENLCKNAVDAMGGKFGSITLRLEETDKRAIVEVIDTGKGIKKKDIRNVFRPGFTTKDRGWGLGLSLAKRIVEEYHHGKIYVKSSEVGKGTTFRIELRKE</sequence>
<evidence type="ECO:0000256" key="8">
    <source>
        <dbReference type="ARBA" id="ARBA00023012"/>
    </source>
</evidence>
<dbReference type="InterPro" id="IPR003594">
    <property type="entry name" value="HATPase_dom"/>
</dbReference>
<keyword evidence="8" id="KW-0902">Two-component regulatory system</keyword>
<dbReference type="InterPro" id="IPR004358">
    <property type="entry name" value="Sig_transdc_His_kin-like_C"/>
</dbReference>
<gene>
    <name evidence="11" type="primary">porY</name>
    <name evidence="11" type="ORF">PMEL1_01183</name>
</gene>
<evidence type="ECO:0000256" key="7">
    <source>
        <dbReference type="ARBA" id="ARBA00022840"/>
    </source>
</evidence>
<dbReference type="GO" id="GO:0005524">
    <property type="term" value="F:ATP binding"/>
    <property type="evidence" value="ECO:0007669"/>
    <property type="project" value="UniProtKB-KW"/>
</dbReference>